<gene>
    <name evidence="4" type="ORF">NV226_01905</name>
</gene>
<feature type="compositionally biased region" description="Low complexity" evidence="1">
    <location>
        <begin position="181"/>
        <end position="214"/>
    </location>
</feature>
<feature type="chain" id="PRO_5046447198" evidence="2">
    <location>
        <begin position="32"/>
        <end position="1383"/>
    </location>
</feature>
<keyword evidence="4" id="KW-0449">Lipoprotein</keyword>
<name>A0ABY5R7L4_9MOLU</name>
<feature type="compositionally biased region" description="Low complexity" evidence="1">
    <location>
        <begin position="71"/>
        <end position="84"/>
    </location>
</feature>
<feature type="signal peptide" evidence="2">
    <location>
        <begin position="1"/>
        <end position="31"/>
    </location>
</feature>
<evidence type="ECO:0000256" key="2">
    <source>
        <dbReference type="SAM" id="SignalP"/>
    </source>
</evidence>
<sequence>MKMNIKQKINKKKYLCGLVLVVSPIILSACARTDTSVYNPATIPAEETSKEVSKSQAENQLQPDKSKESNNSESNTANTENNQNLPNSQDNSNSGNPHSGATYNPNSNNFDNKEEKNGSISGNSGGSNEDYDFVDNSRPGSSDENTDFIDRPQSDSSDVNIVPDDNTQNDNKQPSGSGNVQQPSSSGAAQQPNSSGTTQQPNNSNPPKQPSGSGTNHQATFTKHNSNLDDSPENLNYLLNQISAVYNNGTSTKVLPSKIKENQKDEIKNFRINLPKQSWSVQKLEISSTDDYNGTLTLKIDIKGSNTTLPSKFITLSGFDSYILALARIKTTYELNLAGKITPLSQTRISSSDWGDILERRILSFVKFNFDDPYNLKPRIEFTKINSINTSENKLNLSFKLKYKDNKTFNRTLEIKGFGDSANSSSDFDLNKLAKGVVITRDSRYNTYLPSNINSKDELKESRISTILEDNSSFEIQNSNGQNISSHFEIQWETNPFSELNDEEGTIKASFKLKDKKSGKTSDLTSVVIRGFYSYKTFLASYKPFKPKHTFNGDKNKLPSEMNFQNIKSMVKFEYGSGNIEQKIENDNPQLKGLNPTVEMDNKDLVFDDKAGTLKTSYFMSLTHNGKTYTGNKKILVLYGFDNIFNRLIKDSKVTINKPANATSLPVSRLKINNLTFSVTNPKYSNVTVENKRIVFKDETNGSVVVEYRLKYNDFFSPFQTTEITGFKKVTPLTFPNNTSSINNKNYELLTTLQDLTKDENGFNYDIFYVAKNSENNEFLKSYRINQSIYDKQWIFNKANKTFSWAFDKNLVDDIFKTDVSAKNKKLLLYIDVRDKKAAIDPTIASMYNPTNVNYTLKNGSTTNMQKQKLLEYQVGLKINWDKLLSDKELLITDTQYFDLYLKYDPETEQVRVLLKQKSGTNAREITDDWYDAYKNNKVFLPTLNNFINVQFKSNNSNNTTLVAYNAPGSLETYKSTWQEQYDTAIQSSENRARLRSIISTYDPNDPWKISVNANDTRLNDQYFFNAPGFPRYENGYIRDWDTIINYNDFPLAQENRMRTFGTNGSWTMLNKVLPKDDDDERYYVISNAHVTWSGNIHASFSKIGSEYFTKRKDSASLTKYFFLPDTDKNIKIPYLQEFENFNQIPTVYDGEIGPNHFDKVNQGAITFVTDIAIGIIDLKPLKKYIVEKINDDNNYNSEFVQNYLSVLSDFNNWKHLPPIQMNETYKNMFTQSSGMFTGILTSSYAKIGYGNSKFSRVWALGSVPNNAEYIWKNKSSESYLSGWNARFSGVNEIGGGDQLFAGGSSGTSLTDFNRTLFGIFYGKMGPTIQLSLPRSSVINLFGNSKTGFNPLDSNIPNKDFYKKAVDNYNTKYGKHYGNKTLK</sequence>
<feature type="domain" description="Lipoprotein-associated type-17" evidence="3">
    <location>
        <begin position="432"/>
        <end position="533"/>
    </location>
</feature>
<proteinExistence type="predicted"/>
<feature type="compositionally biased region" description="Polar residues" evidence="1">
    <location>
        <begin position="85"/>
        <end position="110"/>
    </location>
</feature>
<feature type="compositionally biased region" description="Polar residues" evidence="1">
    <location>
        <begin position="54"/>
        <end position="63"/>
    </location>
</feature>
<dbReference type="InterPro" id="IPR007326">
    <property type="entry name" value="Lipoprotein-assoc_dom"/>
</dbReference>
<feature type="domain" description="Lipoprotein-associated type-17" evidence="3">
    <location>
        <begin position="648"/>
        <end position="729"/>
    </location>
</feature>
<evidence type="ECO:0000313" key="5">
    <source>
        <dbReference type="Proteomes" id="UP001059252"/>
    </source>
</evidence>
<dbReference type="EMBL" id="CP102734">
    <property type="protein sequence ID" value="UVD81469.1"/>
    <property type="molecule type" value="Genomic_DNA"/>
</dbReference>
<feature type="domain" description="Lipoprotein-associated type-17" evidence="3">
    <location>
        <begin position="239"/>
        <end position="320"/>
    </location>
</feature>
<evidence type="ECO:0000313" key="4">
    <source>
        <dbReference type="EMBL" id="UVD81469.1"/>
    </source>
</evidence>
<evidence type="ECO:0000256" key="1">
    <source>
        <dbReference type="SAM" id="MobiDB-lite"/>
    </source>
</evidence>
<dbReference type="Pfam" id="PF04200">
    <property type="entry name" value="Lipoprotein_17"/>
    <property type="match status" value="4"/>
</dbReference>
<reference evidence="4" key="1">
    <citation type="submission" date="2022-08" db="EMBL/GenBank/DDBJ databases">
        <title>Complete genome of Mycoplasma iguanae type strain 2327.</title>
        <authorList>
            <person name="Spergser J."/>
        </authorList>
    </citation>
    <scope>NUCLEOTIDE SEQUENCE</scope>
    <source>
        <strain evidence="4">2327</strain>
    </source>
</reference>
<protein>
    <submittedName>
        <fullName evidence="4">Lipoprotein 17-related variable surface protein</fullName>
    </submittedName>
</protein>
<organism evidence="4 5">
    <name type="scientific">Mycoplasma iguanae</name>
    <dbReference type="NCBI Taxonomy" id="292461"/>
    <lineage>
        <taxon>Bacteria</taxon>
        <taxon>Bacillati</taxon>
        <taxon>Mycoplasmatota</taxon>
        <taxon>Mollicutes</taxon>
        <taxon>Mycoplasmataceae</taxon>
        <taxon>Mycoplasma</taxon>
    </lineage>
</organism>
<dbReference type="Proteomes" id="UP001059252">
    <property type="component" value="Chromosome"/>
</dbReference>
<keyword evidence="2" id="KW-0732">Signal</keyword>
<dbReference type="RefSeq" id="WP_258210643.1">
    <property type="nucleotide sequence ID" value="NZ_CP102734.1"/>
</dbReference>
<feature type="domain" description="Lipoprotein-associated type-17" evidence="3">
    <location>
        <begin position="550"/>
        <end position="641"/>
    </location>
</feature>
<dbReference type="PROSITE" id="PS51257">
    <property type="entry name" value="PROKAR_LIPOPROTEIN"/>
    <property type="match status" value="1"/>
</dbReference>
<feature type="compositionally biased region" description="Polar residues" evidence="1">
    <location>
        <begin position="154"/>
        <end position="180"/>
    </location>
</feature>
<accession>A0ABY5R7L4</accession>
<feature type="compositionally biased region" description="Polar residues" evidence="1">
    <location>
        <begin position="215"/>
        <end position="233"/>
    </location>
</feature>
<keyword evidence="5" id="KW-1185">Reference proteome</keyword>
<feature type="region of interest" description="Disordered" evidence="1">
    <location>
        <begin position="45"/>
        <end position="233"/>
    </location>
</feature>
<evidence type="ECO:0000259" key="3">
    <source>
        <dbReference type="Pfam" id="PF04200"/>
    </source>
</evidence>
<feature type="compositionally biased region" description="Low complexity" evidence="1">
    <location>
        <begin position="118"/>
        <end position="128"/>
    </location>
</feature>